<organism evidence="5 6">
    <name type="scientific">Luteimonas composti</name>
    <dbReference type="NCBI Taxonomy" id="398257"/>
    <lineage>
        <taxon>Bacteria</taxon>
        <taxon>Pseudomonadati</taxon>
        <taxon>Pseudomonadota</taxon>
        <taxon>Gammaproteobacteria</taxon>
        <taxon>Lysobacterales</taxon>
        <taxon>Lysobacteraceae</taxon>
        <taxon>Luteimonas</taxon>
    </lineage>
</organism>
<dbReference type="Gene3D" id="1.10.357.10">
    <property type="entry name" value="Tetracycline Repressor, domain 2"/>
    <property type="match status" value="1"/>
</dbReference>
<dbReference type="InterPro" id="IPR050109">
    <property type="entry name" value="HTH-type_TetR-like_transc_reg"/>
</dbReference>
<evidence type="ECO:0000259" key="4">
    <source>
        <dbReference type="PROSITE" id="PS50977"/>
    </source>
</evidence>
<dbReference type="InterPro" id="IPR036271">
    <property type="entry name" value="Tet_transcr_reg_TetR-rel_C_sf"/>
</dbReference>
<keyword evidence="1 2" id="KW-0238">DNA-binding</keyword>
<reference evidence="5" key="2">
    <citation type="submission" date="2023-04" db="EMBL/GenBank/DDBJ databases">
        <authorList>
            <person name="Sun J.-Q."/>
        </authorList>
    </citation>
    <scope>NUCLEOTIDE SEQUENCE</scope>
    <source>
        <strain evidence="5">CC-YY355</strain>
    </source>
</reference>
<protein>
    <submittedName>
        <fullName evidence="5">TetR/AcrR family transcriptional regulator</fullName>
    </submittedName>
</protein>
<evidence type="ECO:0000313" key="6">
    <source>
        <dbReference type="Proteomes" id="UP001160550"/>
    </source>
</evidence>
<evidence type="ECO:0000313" key="5">
    <source>
        <dbReference type="EMBL" id="MDH7454141.1"/>
    </source>
</evidence>
<comment type="caution">
    <text evidence="5">The sequence shown here is derived from an EMBL/GenBank/DDBJ whole genome shotgun (WGS) entry which is preliminary data.</text>
</comment>
<evidence type="ECO:0000256" key="2">
    <source>
        <dbReference type="PROSITE-ProRule" id="PRU00335"/>
    </source>
</evidence>
<gene>
    <name evidence="5" type="ORF">QF205_13825</name>
</gene>
<dbReference type="PANTHER" id="PTHR30055">
    <property type="entry name" value="HTH-TYPE TRANSCRIPTIONAL REGULATOR RUTR"/>
    <property type="match status" value="1"/>
</dbReference>
<dbReference type="RefSeq" id="WP_280943345.1">
    <property type="nucleotide sequence ID" value="NZ_JARYGX010000023.1"/>
</dbReference>
<dbReference type="InterPro" id="IPR001647">
    <property type="entry name" value="HTH_TetR"/>
</dbReference>
<accession>A0ABT6MU21</accession>
<sequence length="225" mass="24394">MDQEPRTRTAKAGQPHRRAPGRPAGDAGRRAAALDAALDCYVQRGIAATTLRDIASAAGVTPALLHYYFGDAAGLREAVIAERLMPVFARVRDVLLGMPDASMRDVLSVFVDTLCAMVREHAWLAPLWIREVVSEGGSLRDLLVHDLAPQIARVLADRFAVEQAAGRLNPALDPRLLMVSVVGLTLFPAAGTPIWRQIFDSGDLGIDDIRRHALALLLRGLELPQ</sequence>
<proteinExistence type="predicted"/>
<evidence type="ECO:0000256" key="1">
    <source>
        <dbReference type="ARBA" id="ARBA00023125"/>
    </source>
</evidence>
<keyword evidence="6" id="KW-1185">Reference proteome</keyword>
<reference evidence="5" key="1">
    <citation type="journal article" date="2007" name="Int. J. Syst. Evol. Microbiol.">
        <title>Luteimonas composti sp. nov., a moderately thermophilic bacterium isolated from food waste.</title>
        <authorList>
            <person name="Young C.C."/>
            <person name="Kampfer P."/>
            <person name="Chen W.M."/>
            <person name="Yen W.S."/>
            <person name="Arun A.B."/>
            <person name="Lai W.A."/>
            <person name="Shen F.T."/>
            <person name="Rekha P.D."/>
            <person name="Lin K.Y."/>
            <person name="Chou J.H."/>
        </authorList>
    </citation>
    <scope>NUCLEOTIDE SEQUENCE</scope>
    <source>
        <strain evidence="5">CC-YY355</strain>
    </source>
</reference>
<dbReference type="Proteomes" id="UP001160550">
    <property type="component" value="Unassembled WGS sequence"/>
</dbReference>
<feature type="DNA-binding region" description="H-T-H motif" evidence="2">
    <location>
        <begin position="50"/>
        <end position="69"/>
    </location>
</feature>
<dbReference type="EMBL" id="JARYGX010000023">
    <property type="protein sequence ID" value="MDH7454141.1"/>
    <property type="molecule type" value="Genomic_DNA"/>
</dbReference>
<feature type="domain" description="HTH tetR-type" evidence="4">
    <location>
        <begin position="27"/>
        <end position="87"/>
    </location>
</feature>
<evidence type="ECO:0000256" key="3">
    <source>
        <dbReference type="SAM" id="MobiDB-lite"/>
    </source>
</evidence>
<dbReference type="SUPFAM" id="SSF46689">
    <property type="entry name" value="Homeodomain-like"/>
    <property type="match status" value="1"/>
</dbReference>
<feature type="region of interest" description="Disordered" evidence="3">
    <location>
        <begin position="1"/>
        <end position="27"/>
    </location>
</feature>
<dbReference type="PANTHER" id="PTHR30055:SF219">
    <property type="entry name" value="TRANSCRIPTIONAL REGULATORY PROTEIN"/>
    <property type="match status" value="1"/>
</dbReference>
<dbReference type="SUPFAM" id="SSF48498">
    <property type="entry name" value="Tetracyclin repressor-like, C-terminal domain"/>
    <property type="match status" value="1"/>
</dbReference>
<dbReference type="Pfam" id="PF00440">
    <property type="entry name" value="TetR_N"/>
    <property type="match status" value="1"/>
</dbReference>
<name>A0ABT6MU21_9GAMM</name>
<dbReference type="PROSITE" id="PS50977">
    <property type="entry name" value="HTH_TETR_2"/>
    <property type="match status" value="1"/>
</dbReference>
<dbReference type="InterPro" id="IPR009057">
    <property type="entry name" value="Homeodomain-like_sf"/>
</dbReference>